<dbReference type="SUPFAM" id="SSF54001">
    <property type="entry name" value="Cysteine proteinases"/>
    <property type="match status" value="1"/>
</dbReference>
<protein>
    <submittedName>
        <fullName evidence="2">C1 family peptidase</fullName>
    </submittedName>
</protein>
<dbReference type="InterPro" id="IPR038765">
    <property type="entry name" value="Papain-like_cys_pep_sf"/>
</dbReference>
<dbReference type="RefSeq" id="WP_221118616.1">
    <property type="nucleotide sequence ID" value="NZ_JABDXZ010000005.1"/>
</dbReference>
<reference evidence="2 3" key="1">
    <citation type="submission" date="2020-04" db="EMBL/GenBank/DDBJ databases">
        <title>Global-level population genomics: horizontal gene transfer, symbiosis and evolution in Rhizobia.</title>
        <authorList>
            <person name="Gai Y."/>
        </authorList>
    </citation>
    <scope>NUCLEOTIDE SEQUENCE [LARGE SCALE GENOMIC DNA]</scope>
    <source>
        <strain evidence="2 3">BLR33</strain>
    </source>
</reference>
<organism evidence="2 3">
    <name type="scientific">Rhizobium lentis</name>
    <dbReference type="NCBI Taxonomy" id="1138194"/>
    <lineage>
        <taxon>Bacteria</taxon>
        <taxon>Pseudomonadati</taxon>
        <taxon>Pseudomonadota</taxon>
        <taxon>Alphaproteobacteria</taxon>
        <taxon>Hyphomicrobiales</taxon>
        <taxon>Rhizobiaceae</taxon>
        <taxon>Rhizobium/Agrobacterium group</taxon>
        <taxon>Rhizobium</taxon>
    </lineage>
</organism>
<proteinExistence type="predicted"/>
<accession>A0ABS7I9E4</accession>
<dbReference type="Proteomes" id="UP000770629">
    <property type="component" value="Unassembled WGS sequence"/>
</dbReference>
<dbReference type="Pfam" id="PF00112">
    <property type="entry name" value="Peptidase_C1"/>
    <property type="match status" value="1"/>
</dbReference>
<name>A0ABS7I9E4_9HYPH</name>
<evidence type="ECO:0000313" key="3">
    <source>
        <dbReference type="Proteomes" id="UP000770629"/>
    </source>
</evidence>
<dbReference type="InterPro" id="IPR000668">
    <property type="entry name" value="Peptidase_C1A_C"/>
</dbReference>
<dbReference type="Gene3D" id="3.90.70.10">
    <property type="entry name" value="Cysteine proteinases"/>
    <property type="match status" value="1"/>
</dbReference>
<evidence type="ECO:0000259" key="1">
    <source>
        <dbReference type="Pfam" id="PF00112"/>
    </source>
</evidence>
<comment type="caution">
    <text evidence="2">The sequence shown here is derived from an EMBL/GenBank/DDBJ whole genome shotgun (WGS) entry which is preliminary data.</text>
</comment>
<dbReference type="EMBL" id="JABDYF010000001">
    <property type="protein sequence ID" value="MBX5088465.1"/>
    <property type="molecule type" value="Genomic_DNA"/>
</dbReference>
<gene>
    <name evidence="2" type="ORF">HJB60_04650</name>
</gene>
<evidence type="ECO:0000313" key="2">
    <source>
        <dbReference type="EMBL" id="MBX5088465.1"/>
    </source>
</evidence>
<feature type="domain" description="Peptidase C1A papain C-terminal" evidence="1">
    <location>
        <begin position="15"/>
        <end position="201"/>
    </location>
</feature>
<dbReference type="CDD" id="cd02619">
    <property type="entry name" value="Peptidase_C1"/>
    <property type="match status" value="1"/>
</dbReference>
<sequence length="228" mass="24857">MSNIVIIKDLRDLFGPARNQGARPTCLAFATSDTHAAARGEWSPLSCEYLFFQAQRRSSRLSTQGAVPAAILGALKKVGQPEENDWPYLPKSPEDESSWQPPSRVISLYGRNGRGLRASITEVIDGIDRGIPLVLLLALSPSFFRPSSEAIVTPAIGEQPEPERRHAVIAVAHGLVDDKRSVLVRNSWGPRWGESGYAWLTEDFLGPRLWGALELLEDVDVSGSSAAA</sequence>
<keyword evidence="3" id="KW-1185">Reference proteome</keyword>